<evidence type="ECO:0000313" key="2">
    <source>
        <dbReference type="Proteomes" id="UP000070371"/>
    </source>
</evidence>
<dbReference type="STRING" id="1579316.RC74_15260"/>
<gene>
    <name evidence="1" type="ORF">RC74_15260</name>
</gene>
<accession>A0A126V2D8</accession>
<dbReference type="EMBL" id="CP014327">
    <property type="protein sequence ID" value="AML52450.1"/>
    <property type="molecule type" value="Genomic_DNA"/>
</dbReference>
<evidence type="ECO:0000313" key="1">
    <source>
        <dbReference type="EMBL" id="AML52450.1"/>
    </source>
</evidence>
<dbReference type="AlphaFoldDB" id="A0A126V2D8"/>
<protein>
    <submittedName>
        <fullName evidence="1">Uncharacterized protein</fullName>
    </submittedName>
</protein>
<proteinExistence type="predicted"/>
<reference evidence="1 2" key="1">
    <citation type="submission" date="2016-02" db="EMBL/GenBank/DDBJ databases">
        <title>Complete genome sequence of Halocynthiibacter arcticus PAMC 20958t from arctic marine sediment.</title>
        <authorList>
            <person name="Lee Y.M."/>
            <person name="Baek K."/>
            <person name="Lee H.K."/>
            <person name="Shin S.C."/>
        </authorList>
    </citation>
    <scope>NUCLEOTIDE SEQUENCE [LARGE SCALE GENOMIC DNA]</scope>
    <source>
        <strain evidence="1">PAMC 20958</strain>
    </source>
</reference>
<sequence>MALHIEKSTKFALEKPAGVACPNLAPTGLCRIHDMLKDKGFSGCIAYDCLGAGQRVVQDLYDGISWQQDPSLLGQMSEDFAKMRKIHTLLELLFTAQTLALPPTQLQTCDSFIARLFPQTGWTRAEFDAFPIRDTQKQVMDFLAALKSHLTAQQTK</sequence>
<name>A0A126V2D8_9RHOB</name>
<dbReference type="KEGG" id="hat:RC74_15260"/>
<dbReference type="Proteomes" id="UP000070371">
    <property type="component" value="Chromosome"/>
</dbReference>
<organism evidence="1 2">
    <name type="scientific">Falsihalocynthiibacter arcticus</name>
    <dbReference type="NCBI Taxonomy" id="1579316"/>
    <lineage>
        <taxon>Bacteria</taxon>
        <taxon>Pseudomonadati</taxon>
        <taxon>Pseudomonadota</taxon>
        <taxon>Alphaproteobacteria</taxon>
        <taxon>Rhodobacterales</taxon>
        <taxon>Roseobacteraceae</taxon>
        <taxon>Falsihalocynthiibacter</taxon>
    </lineage>
</organism>
<keyword evidence="2" id="KW-1185">Reference proteome</keyword>